<reference evidence="1 2" key="1">
    <citation type="journal article" date="2024" name="Science">
        <title>Giant polyketide synthase enzymes in the biosynthesis of giant marine polyether toxins.</title>
        <authorList>
            <person name="Fallon T.R."/>
            <person name="Shende V.V."/>
            <person name="Wierzbicki I.H."/>
            <person name="Pendleton A.L."/>
            <person name="Watervoot N.F."/>
            <person name="Auber R.P."/>
            <person name="Gonzalez D.J."/>
            <person name="Wisecaver J.H."/>
            <person name="Moore B.S."/>
        </authorList>
    </citation>
    <scope>NUCLEOTIDE SEQUENCE [LARGE SCALE GENOMIC DNA]</scope>
    <source>
        <strain evidence="1 2">12B1</strain>
    </source>
</reference>
<keyword evidence="2" id="KW-1185">Reference proteome</keyword>
<evidence type="ECO:0000313" key="1">
    <source>
        <dbReference type="EMBL" id="KAL1526138.1"/>
    </source>
</evidence>
<name>A0AB34JYQ9_PRYPA</name>
<dbReference type="Gene3D" id="1.25.40.10">
    <property type="entry name" value="Tetratricopeptide repeat domain"/>
    <property type="match status" value="2"/>
</dbReference>
<dbReference type="Proteomes" id="UP001515480">
    <property type="component" value="Unassembled WGS sequence"/>
</dbReference>
<proteinExistence type="predicted"/>
<dbReference type="AlphaFoldDB" id="A0AB34JYQ9"/>
<sequence>MPRRVAGVSAQRALKRALRRVPSHELTIPTVGRYVERYAPPSSPHGLLASLDAVCLDAVIGKRRRADLALPLLEWAHERASARGGGSPHRVFNAAIRGLAYSGDASAHEVAEAVFSRMTSLQLPVSAYTLQGLLRTARGEGTQPLRLLASLMERSGTRPNIAAFNQLLGAISRQPHAAAPPLLTFSKALPALRLKPNGCTLIEFTRLASSADDLAFLEPLITASPHRMVRDAFLLSQARLHRTAATRHVLALIQRADAMPPPHVMGQVVLATCKASEPRVSLEVLKLLWQAHLSIGERSALQLMHAAGELAARDEARRAAAHDLLRALEAALFGGGVTAMWQRGGWRRSETAEHEATCTLARSFCRAGLLSAADASQLLLDRLERAGVRPRLRALATCVFLHADKGDFQRALQLVEELTRPDPAQAQLSSGRRTLWLSENKQLTETPFLSVLAAVRSTAHLPHALMALQLMAAAGVAPTLRTRLAICKMAIRLKNAHLAAGDGRRLPGSARFWKAIDADGAPPMSSLVALRQAGVDVHDAADFALEARAAAILDRIASLIHANGSGRALSALISRRGVRK</sequence>
<protein>
    <recommendedName>
        <fullName evidence="3">Pentacotripeptide-repeat region of PRORP domain-containing protein</fullName>
    </recommendedName>
</protein>
<organism evidence="1 2">
    <name type="scientific">Prymnesium parvum</name>
    <name type="common">Toxic golden alga</name>
    <dbReference type="NCBI Taxonomy" id="97485"/>
    <lineage>
        <taxon>Eukaryota</taxon>
        <taxon>Haptista</taxon>
        <taxon>Haptophyta</taxon>
        <taxon>Prymnesiophyceae</taxon>
        <taxon>Prymnesiales</taxon>
        <taxon>Prymnesiaceae</taxon>
        <taxon>Prymnesium</taxon>
    </lineage>
</organism>
<dbReference type="EMBL" id="JBGBPQ010000003">
    <property type="protein sequence ID" value="KAL1526138.1"/>
    <property type="molecule type" value="Genomic_DNA"/>
</dbReference>
<gene>
    <name evidence="1" type="ORF">AB1Y20_014866</name>
</gene>
<evidence type="ECO:0000313" key="2">
    <source>
        <dbReference type="Proteomes" id="UP001515480"/>
    </source>
</evidence>
<comment type="caution">
    <text evidence="1">The sequence shown here is derived from an EMBL/GenBank/DDBJ whole genome shotgun (WGS) entry which is preliminary data.</text>
</comment>
<accession>A0AB34JYQ9</accession>
<evidence type="ECO:0008006" key="3">
    <source>
        <dbReference type="Google" id="ProtNLM"/>
    </source>
</evidence>
<dbReference type="InterPro" id="IPR011990">
    <property type="entry name" value="TPR-like_helical_dom_sf"/>
</dbReference>